<comment type="caution">
    <text evidence="2">The sequence shown here is derived from an EMBL/GenBank/DDBJ whole genome shotgun (WGS) entry which is preliminary data.</text>
</comment>
<accession>A0ABP1QJW1</accession>
<evidence type="ECO:0000313" key="2">
    <source>
        <dbReference type="EMBL" id="CAL8105938.1"/>
    </source>
</evidence>
<gene>
    <name evidence="2" type="ORF">ODALV1_LOCUS12238</name>
</gene>
<feature type="compositionally biased region" description="Basic and acidic residues" evidence="1">
    <location>
        <begin position="553"/>
        <end position="563"/>
    </location>
</feature>
<sequence>MSVIEDIVDASAVVIRLSADFGVTKVVVPEVVASRIPLELELRTGEAVVAKVPSLAKFGVPLVVTAWVKDPTVVDHSEFVSSSQQNLTNDRELFHDKVTEFSKTKWVNGAYDPPESSMTAILYTIADIWMGAPPAGPDVKKIVILITDEEPNGAKDAAYLTFKPKPKGKGDCLNYGYPSLRTVGEIMRRENIYIIGLLAPTRRTAEEHAKGYPDIDIKAVWTDIFTELGVPFYVEMMPDASMAADSIVKVVRNSISRMACAVPPATSPPAPASPPVAPPPTADDGDKIQIVFVFDRTQEFSSFLQDFAIKAENVVKIFTKMFSHVEYGITAFADFPLHIKKGGEPQPVTLGLNIDDSSRCYDNILPLNKDGDLFLDTLQQFAATKRVNGFDPPESSMTALLYTAADKELNWDSSDTTTKIIILITDEDTVGKKDAPELVSKPKPKGDGLDTCTDHSYPDIETVRTVFQQNNLKLIGLFPRNLDRMKGWPKINTKLLWEKYFTEIGVKYHIRRLESVLDMGKVGIKIIQGVKVMRNMSIPDDKDSVEDEGDAVGEIKDASKKDKMKEKDHKGILKPTKLQIAFVIERKSTFHAFIKSFVKKSTEMMDGIRKLTANSTFNETEFGFAAFDDFNLPIKQGEKSTSPLKRISCYELICPMTNDDALFRDKVLEFIDVKWENVAPDPPQSSLTALMYTAADFRMKWDKTNENVKKIIVLITNEESVNKIDAPGLFGKPKPKGDGHDTCTDHSFADPHLVASQLTNGGFGVITLVGPSNRAEATDQFPSIDVWMIWDKYFSAMGIEYMVFPIPIQNNDTKANPEINKPVVDPIEEVVEVVETTTVTEEIYCHVEWFEEVTISAVDAMVVNSGTQTSTELVSASGQKRDCEGLTKLQIVFVQDR</sequence>
<proteinExistence type="predicted"/>
<keyword evidence="3" id="KW-1185">Reference proteome</keyword>
<feature type="region of interest" description="Disordered" evidence="1">
    <location>
        <begin position="541"/>
        <end position="563"/>
    </location>
</feature>
<name>A0ABP1QJW1_9HEXA</name>
<dbReference type="EMBL" id="CAXLJM020000036">
    <property type="protein sequence ID" value="CAL8105938.1"/>
    <property type="molecule type" value="Genomic_DNA"/>
</dbReference>
<dbReference type="SUPFAM" id="SSF53300">
    <property type="entry name" value="vWA-like"/>
    <property type="match status" value="2"/>
</dbReference>
<dbReference type="InterPro" id="IPR036465">
    <property type="entry name" value="vWFA_dom_sf"/>
</dbReference>
<evidence type="ECO:0000313" key="3">
    <source>
        <dbReference type="Proteomes" id="UP001642540"/>
    </source>
</evidence>
<organism evidence="2 3">
    <name type="scientific">Orchesella dallaii</name>
    <dbReference type="NCBI Taxonomy" id="48710"/>
    <lineage>
        <taxon>Eukaryota</taxon>
        <taxon>Metazoa</taxon>
        <taxon>Ecdysozoa</taxon>
        <taxon>Arthropoda</taxon>
        <taxon>Hexapoda</taxon>
        <taxon>Collembola</taxon>
        <taxon>Entomobryomorpha</taxon>
        <taxon>Entomobryoidea</taxon>
        <taxon>Orchesellidae</taxon>
        <taxon>Orchesellinae</taxon>
        <taxon>Orchesella</taxon>
    </lineage>
</organism>
<evidence type="ECO:0008006" key="4">
    <source>
        <dbReference type="Google" id="ProtNLM"/>
    </source>
</evidence>
<dbReference type="Proteomes" id="UP001642540">
    <property type="component" value="Unassembled WGS sequence"/>
</dbReference>
<protein>
    <recommendedName>
        <fullName evidence="4">VWFA domain-containing protein</fullName>
    </recommendedName>
</protein>
<evidence type="ECO:0000256" key="1">
    <source>
        <dbReference type="SAM" id="MobiDB-lite"/>
    </source>
</evidence>
<reference evidence="2 3" key="1">
    <citation type="submission" date="2024-08" db="EMBL/GenBank/DDBJ databases">
        <authorList>
            <person name="Cucini C."/>
            <person name="Frati F."/>
        </authorList>
    </citation>
    <scope>NUCLEOTIDE SEQUENCE [LARGE SCALE GENOMIC DNA]</scope>
</reference>
<dbReference type="Gene3D" id="3.40.50.410">
    <property type="entry name" value="von Willebrand factor, type A domain"/>
    <property type="match status" value="3"/>
</dbReference>